<feature type="transmembrane region" description="Helical" evidence="6">
    <location>
        <begin position="248"/>
        <end position="266"/>
    </location>
</feature>
<feature type="transmembrane region" description="Helical" evidence="6">
    <location>
        <begin position="195"/>
        <end position="217"/>
    </location>
</feature>
<dbReference type="AlphaFoldDB" id="A0A0P9D4Y7"/>
<evidence type="ECO:0000313" key="8">
    <source>
        <dbReference type="Proteomes" id="UP000050509"/>
    </source>
</evidence>
<dbReference type="Pfam" id="PF02653">
    <property type="entry name" value="BPD_transp_2"/>
    <property type="match status" value="1"/>
</dbReference>
<evidence type="ECO:0000256" key="2">
    <source>
        <dbReference type="ARBA" id="ARBA00022475"/>
    </source>
</evidence>
<dbReference type="GO" id="GO:0005886">
    <property type="term" value="C:plasma membrane"/>
    <property type="evidence" value="ECO:0007669"/>
    <property type="project" value="UniProtKB-SubCell"/>
</dbReference>
<dbReference type="PATRIC" id="fig|186479.3.peg.294"/>
<feature type="transmembrane region" description="Helical" evidence="6">
    <location>
        <begin position="157"/>
        <end position="175"/>
    </location>
</feature>
<keyword evidence="2" id="KW-1003">Cell membrane</keyword>
<dbReference type="PANTHER" id="PTHR32196:SF19">
    <property type="entry name" value="GALACTOFURANOSE TRANSPORTER PERMEASE PROTEIN YTFT"/>
    <property type="match status" value="1"/>
</dbReference>
<feature type="transmembrane region" description="Helical" evidence="6">
    <location>
        <begin position="130"/>
        <end position="150"/>
    </location>
</feature>
<feature type="transmembrane region" description="Helical" evidence="6">
    <location>
        <begin position="25"/>
        <end position="47"/>
    </location>
</feature>
<proteinExistence type="predicted"/>
<feature type="transmembrane region" description="Helical" evidence="6">
    <location>
        <begin position="303"/>
        <end position="323"/>
    </location>
</feature>
<name>A0A0P9D4Y7_9CHLR</name>
<evidence type="ECO:0000256" key="6">
    <source>
        <dbReference type="SAM" id="Phobius"/>
    </source>
</evidence>
<comment type="subcellular location">
    <subcellularLocation>
        <location evidence="1">Cell membrane</location>
        <topology evidence="1">Multi-pass membrane protein</topology>
    </subcellularLocation>
</comment>
<comment type="caution">
    <text evidence="7">The sequence shown here is derived from an EMBL/GenBank/DDBJ whole genome shotgun (WGS) entry which is preliminary data.</text>
</comment>
<gene>
    <name evidence="7" type="ORF">SE17_05570</name>
</gene>
<keyword evidence="8" id="KW-1185">Reference proteome</keyword>
<accession>A0A0P9D4Y7</accession>
<dbReference type="EMBL" id="LJCR01000106">
    <property type="protein sequence ID" value="KPV54136.1"/>
    <property type="molecule type" value="Genomic_DNA"/>
</dbReference>
<evidence type="ECO:0000313" key="7">
    <source>
        <dbReference type="EMBL" id="KPV54136.1"/>
    </source>
</evidence>
<dbReference type="CDD" id="cd06579">
    <property type="entry name" value="TM_PBP1_transp_AraH_like"/>
    <property type="match status" value="1"/>
</dbReference>
<evidence type="ECO:0000256" key="5">
    <source>
        <dbReference type="ARBA" id="ARBA00023136"/>
    </source>
</evidence>
<evidence type="ECO:0000256" key="4">
    <source>
        <dbReference type="ARBA" id="ARBA00022989"/>
    </source>
</evidence>
<dbReference type="PANTHER" id="PTHR32196">
    <property type="entry name" value="ABC TRANSPORTER PERMEASE PROTEIN YPHD-RELATED-RELATED"/>
    <property type="match status" value="1"/>
</dbReference>
<reference evidence="7 8" key="1">
    <citation type="submission" date="2015-09" db="EMBL/GenBank/DDBJ databases">
        <title>Draft genome sequence of Kouleothrix aurantiaca JCM 19913.</title>
        <authorList>
            <person name="Hemp J."/>
        </authorList>
    </citation>
    <scope>NUCLEOTIDE SEQUENCE [LARGE SCALE GENOMIC DNA]</scope>
    <source>
        <strain evidence="7 8">COM-B</strain>
    </source>
</reference>
<dbReference type="GO" id="GO:0022857">
    <property type="term" value="F:transmembrane transporter activity"/>
    <property type="evidence" value="ECO:0007669"/>
    <property type="project" value="InterPro"/>
</dbReference>
<evidence type="ECO:0000256" key="1">
    <source>
        <dbReference type="ARBA" id="ARBA00004651"/>
    </source>
</evidence>
<dbReference type="Proteomes" id="UP000050509">
    <property type="component" value="Unassembled WGS sequence"/>
</dbReference>
<feature type="transmembrane region" description="Helical" evidence="6">
    <location>
        <begin position="67"/>
        <end position="86"/>
    </location>
</feature>
<organism evidence="7 8">
    <name type="scientific">Kouleothrix aurantiaca</name>
    <dbReference type="NCBI Taxonomy" id="186479"/>
    <lineage>
        <taxon>Bacteria</taxon>
        <taxon>Bacillati</taxon>
        <taxon>Chloroflexota</taxon>
        <taxon>Chloroflexia</taxon>
        <taxon>Chloroflexales</taxon>
        <taxon>Roseiflexineae</taxon>
        <taxon>Roseiflexaceae</taxon>
        <taxon>Kouleothrix</taxon>
    </lineage>
</organism>
<keyword evidence="5 6" id="KW-0472">Membrane</keyword>
<keyword evidence="4 6" id="KW-1133">Transmembrane helix</keyword>
<keyword evidence="3 6" id="KW-0812">Transmembrane</keyword>
<evidence type="ECO:0000256" key="3">
    <source>
        <dbReference type="ARBA" id="ARBA00022692"/>
    </source>
</evidence>
<dbReference type="InterPro" id="IPR001851">
    <property type="entry name" value="ABC_transp_permease"/>
</dbReference>
<feature type="transmembrane region" description="Helical" evidence="6">
    <location>
        <begin position="93"/>
        <end position="110"/>
    </location>
</feature>
<feature type="transmembrane region" description="Helical" evidence="6">
    <location>
        <begin position="329"/>
        <end position="346"/>
    </location>
</feature>
<protein>
    <submittedName>
        <fullName evidence="7">Sugar ABC transporter permease</fullName>
    </submittedName>
</protein>
<sequence>MPSTIRNPGAARNTTLLRRMRESRLFWPLAAWAVILAFDAIFIPGFFKIGIQDGHLYGNLIDVLNNGAPLMLVAIGMTLVIATGGVDLSVGAVIAISAAMGAVLINPALGDKLITNDILTKDATNTPLPLIILADLAAGTLCGLWNGLLVSRARIQPMVATLILMVAGRGIAQLITNGQIMTIYYTPYFWFGNGFILGLPVSIYIVAPIFVLAWLAVRKTSIGLFVEAVGVNARASYYSGISERNIKLLAYTFCGFCSALAGLLLSSYVHSADGNNNGLNYELDAILAVVMGGTLMSGGRFSFMASMIGALVIWTFTLSMYTLGVPANALLAGRAVLVLVVILLYSEQFRRVLNRMFDRKGARHDAAT</sequence>